<dbReference type="AlphaFoldDB" id="A0A0H5B969"/>
<sequence>MPADLVPEPQLEDALVGAVAPVASLTGDSRLDAEVEAAFAEADRSFEAIGADDDIIAIDRPFEDEVMIEAADAPPLAPSAEPPGGELAGEIEPGPQQGAARKAPAVELRDDDETASLEAVAADSAAAADSAEPVRPRRRALVERPRPWTRAMHIATTAVVAMVAAALIWRSDLVRLSPSLGGFFQALGMPVNLRGLEFHEVKAVRDVKDGIPVLSVEGYVFNPGPKAAEISKLRMAVVGPNGRELYAWTAEPAQPMLSAGESFMMRSRLASPPQDGQEVLVRFLLKRDLVNAKP</sequence>
<proteinExistence type="predicted"/>
<dbReference type="Proteomes" id="UP000065734">
    <property type="component" value="Chromosome I"/>
</dbReference>
<dbReference type="STRING" id="1079.BVIR_168"/>
<evidence type="ECO:0000313" key="4">
    <source>
        <dbReference type="Proteomes" id="UP000065734"/>
    </source>
</evidence>
<keyword evidence="4" id="KW-1185">Reference proteome</keyword>
<accession>A0A0H5B969</accession>
<feature type="region of interest" description="Disordered" evidence="1">
    <location>
        <begin position="74"/>
        <end position="112"/>
    </location>
</feature>
<reference evidence="2" key="1">
    <citation type="journal article" date="2015" name="Genome Announc.">
        <title>Complete Genome Sequence of the Bacteriochlorophyll b-Producing Photosynthetic Bacterium Blastochloris viridis.</title>
        <authorList>
            <person name="Tsukatani Y."/>
            <person name="Hirose Y."/>
            <person name="Harada J."/>
            <person name="Misawa N."/>
            <person name="Mori K."/>
            <person name="Inoue K."/>
            <person name="Tamiaki H."/>
        </authorList>
    </citation>
    <scope>NUCLEOTIDE SEQUENCE [LARGE SCALE GENOMIC DNA]</scope>
    <source>
        <strain evidence="2">DSM 133</strain>
    </source>
</reference>
<reference evidence="4" key="3">
    <citation type="journal article" date="2016" name="Genome Announc.">
        <title>Revised genome sequence of the purple photosynthetic bacterium Blastochloris viridis.</title>
        <authorList>
            <person name="Liu L.N."/>
            <person name="Faulkner M."/>
            <person name="Liu X."/>
            <person name="Huang F."/>
            <person name="Darby A.C."/>
            <person name="Hall N."/>
        </authorList>
    </citation>
    <scope>NUCLEOTIDE SEQUENCE [LARGE SCALE GENOMIC DNA]</scope>
    <source>
        <strain evidence="4">ATCC 19567 / DSM 133 / F</strain>
    </source>
</reference>
<dbReference type="EMBL" id="LN907867">
    <property type="protein sequence ID" value="CUU43906.1"/>
    <property type="molecule type" value="Genomic_DNA"/>
</dbReference>
<gene>
    <name evidence="2" type="ORF">BV133_1167</name>
    <name evidence="3" type="ORF">BVIRIDIS_29340</name>
</gene>
<reference evidence="3" key="2">
    <citation type="submission" date="2015-11" db="EMBL/GenBank/DDBJ databases">
        <authorList>
            <person name="Zhang Y."/>
            <person name="Guo Z."/>
        </authorList>
    </citation>
    <scope>NUCLEOTIDE SEQUENCE</scope>
    <source>
        <strain evidence="3">1</strain>
    </source>
</reference>
<dbReference type="RefSeq" id="WP_055036023.1">
    <property type="nucleotide sequence ID" value="NZ_AP014854.2"/>
</dbReference>
<dbReference type="EMBL" id="AP014854">
    <property type="protein sequence ID" value="BAR98760.1"/>
    <property type="molecule type" value="Genomic_DNA"/>
</dbReference>
<evidence type="ECO:0000313" key="3">
    <source>
        <dbReference type="EMBL" id="CUU43906.1"/>
    </source>
</evidence>
<evidence type="ECO:0000313" key="2">
    <source>
        <dbReference type="EMBL" id="BAR98760.1"/>
    </source>
</evidence>
<organism evidence="3 4">
    <name type="scientific">Blastochloris viridis</name>
    <name type="common">Rhodopseudomonas viridis</name>
    <dbReference type="NCBI Taxonomy" id="1079"/>
    <lineage>
        <taxon>Bacteria</taxon>
        <taxon>Pseudomonadati</taxon>
        <taxon>Pseudomonadota</taxon>
        <taxon>Alphaproteobacteria</taxon>
        <taxon>Hyphomicrobiales</taxon>
        <taxon>Blastochloridaceae</taxon>
        <taxon>Blastochloris</taxon>
    </lineage>
</organism>
<name>A0A0H5B969_BLAVI</name>
<dbReference type="KEGG" id="bvr:BVIR_168"/>
<evidence type="ECO:0000256" key="1">
    <source>
        <dbReference type="SAM" id="MobiDB-lite"/>
    </source>
</evidence>
<protein>
    <submittedName>
        <fullName evidence="3">Uncharacterized protein</fullName>
    </submittedName>
</protein>